<evidence type="ECO:0000313" key="1">
    <source>
        <dbReference type="EMBL" id="KAL3638586.1"/>
    </source>
</evidence>
<evidence type="ECO:0000313" key="2">
    <source>
        <dbReference type="Proteomes" id="UP001632038"/>
    </source>
</evidence>
<gene>
    <name evidence="1" type="primary">TBA1</name>
    <name evidence="1" type="ORF">CASFOL_017957</name>
</gene>
<proteinExistence type="predicted"/>
<name>A0ABD3D8E4_9LAMI</name>
<comment type="caution">
    <text evidence="1">The sequence shown here is derived from an EMBL/GenBank/DDBJ whole genome shotgun (WGS) entry which is preliminary data.</text>
</comment>
<reference evidence="2" key="1">
    <citation type="journal article" date="2024" name="IScience">
        <title>Strigolactones Initiate the Formation of Haustorium-like Structures in Castilleja.</title>
        <authorList>
            <person name="Buerger M."/>
            <person name="Peterson D."/>
            <person name="Chory J."/>
        </authorList>
    </citation>
    <scope>NUCLEOTIDE SEQUENCE [LARGE SCALE GENOMIC DNA]</scope>
</reference>
<dbReference type="AlphaFoldDB" id="A0ABD3D8E4"/>
<protein>
    <submittedName>
        <fullName evidence="1">Tubulin alpha-1/2/3 chain</fullName>
    </submittedName>
</protein>
<keyword evidence="2" id="KW-1185">Reference proteome</keyword>
<dbReference type="Proteomes" id="UP001632038">
    <property type="component" value="Unassembled WGS sequence"/>
</dbReference>
<sequence length="46" mass="5081">MYLHANYLQGGISSNDSTVGGEDDAFNTFFSETGSGKHVLELYFLF</sequence>
<dbReference type="EMBL" id="JAVIJP010000019">
    <property type="protein sequence ID" value="KAL3638586.1"/>
    <property type="molecule type" value="Genomic_DNA"/>
</dbReference>
<accession>A0ABD3D8E4</accession>
<organism evidence="1 2">
    <name type="scientific">Castilleja foliolosa</name>
    <dbReference type="NCBI Taxonomy" id="1961234"/>
    <lineage>
        <taxon>Eukaryota</taxon>
        <taxon>Viridiplantae</taxon>
        <taxon>Streptophyta</taxon>
        <taxon>Embryophyta</taxon>
        <taxon>Tracheophyta</taxon>
        <taxon>Spermatophyta</taxon>
        <taxon>Magnoliopsida</taxon>
        <taxon>eudicotyledons</taxon>
        <taxon>Gunneridae</taxon>
        <taxon>Pentapetalae</taxon>
        <taxon>asterids</taxon>
        <taxon>lamiids</taxon>
        <taxon>Lamiales</taxon>
        <taxon>Orobanchaceae</taxon>
        <taxon>Pedicularideae</taxon>
        <taxon>Castillejinae</taxon>
        <taxon>Castilleja</taxon>
    </lineage>
</organism>